<proteinExistence type="predicted"/>
<name>D6PB07_9ARCH</name>
<dbReference type="EMBL" id="GU942957">
    <property type="protein sequence ID" value="ADD92908.1"/>
    <property type="molecule type" value="Genomic_DNA"/>
</dbReference>
<protein>
    <submittedName>
        <fullName evidence="1">Uncharacterized protein</fullName>
    </submittedName>
</protein>
<accession>D6PB07</accession>
<reference evidence="1" key="1">
    <citation type="journal article" date="2010" name="ISME J.">
        <title>Metagenome of the Mediterranean deep chlorophyll maximum studied by direct and fosmid library 454 pyrosequencing.</title>
        <authorList>
            <person name="Ghai R."/>
            <person name="Martin-Cuadrado A.B."/>
            <person name="Molto A.G."/>
            <person name="Heredia I.G."/>
            <person name="Cabrera R."/>
            <person name="Martin J."/>
            <person name="Verdu M."/>
            <person name="Deschamps P."/>
            <person name="Moreira D."/>
            <person name="Lopez-Garcia P."/>
            <person name="Mira A."/>
            <person name="Rodriguez-Valera F."/>
        </authorList>
    </citation>
    <scope>NUCLEOTIDE SEQUENCE</scope>
</reference>
<organism evidence="1">
    <name type="scientific">uncultured archaeon MedDCM-OCT-S02-C115</name>
    <dbReference type="NCBI Taxonomy" id="743083"/>
    <lineage>
        <taxon>Archaea</taxon>
        <taxon>environmental samples</taxon>
    </lineage>
</organism>
<evidence type="ECO:0000313" key="1">
    <source>
        <dbReference type="EMBL" id="ADD92908.1"/>
    </source>
</evidence>
<dbReference type="AlphaFoldDB" id="D6PB07"/>
<sequence>MDSPLDLLSYSQGKNGQHGEESNSKAIEDLLADYGGGGFVQECGYVYLYDVLLVNYPDFDWKPWMFGQTKSFWSYSGNQRWFMEWMCEQIPLSISDQEILYTLTVKEIRKYGGRGLLAIMKTFQNLMETVFFEFEWEISRLRKGGSGGMYGTKKNQKRLTHFVRMLFPNREIQPDYKQGLVKASAEHSFSEERYPRIVNPKTNKELELDIFLPDIMLAYEYQGEGTHEDDDVLERDLVKKIDVWNWE</sequence>